<evidence type="ECO:0000313" key="7">
    <source>
        <dbReference type="Proteomes" id="UP000287651"/>
    </source>
</evidence>
<name>A0A427BAD8_ENSVE</name>
<dbReference type="InterPro" id="IPR036638">
    <property type="entry name" value="HLH_DNA-bd_sf"/>
</dbReference>
<sequence length="50" mass="5674">MRALQNLIPNSNKTDKASMLDEAIEYLKQLQLQVQVSNRCQVPLLSIIFG</sequence>
<gene>
    <name evidence="6" type="ORF">B296_00001571</name>
</gene>
<evidence type="ECO:0000313" key="6">
    <source>
        <dbReference type="EMBL" id="RRT85490.1"/>
    </source>
</evidence>
<dbReference type="PROSITE" id="PS50888">
    <property type="entry name" value="BHLH"/>
    <property type="match status" value="1"/>
</dbReference>
<keyword evidence="4" id="KW-0804">Transcription</keyword>
<dbReference type="GO" id="GO:0046983">
    <property type="term" value="F:protein dimerization activity"/>
    <property type="evidence" value="ECO:0007669"/>
    <property type="project" value="InterPro"/>
</dbReference>
<reference evidence="6 7" key="1">
    <citation type="journal article" date="2014" name="Agronomy (Basel)">
        <title>A Draft Genome Sequence for Ensete ventricosum, the Drought-Tolerant Tree Against Hunger.</title>
        <authorList>
            <person name="Harrison J."/>
            <person name="Moore K.A."/>
            <person name="Paszkiewicz K."/>
            <person name="Jones T."/>
            <person name="Grant M."/>
            <person name="Ambacheew D."/>
            <person name="Muzemil S."/>
            <person name="Studholme D.J."/>
        </authorList>
    </citation>
    <scope>NUCLEOTIDE SEQUENCE [LARGE SCALE GENOMIC DNA]</scope>
</reference>
<comment type="similarity">
    <text evidence="1">Belongs to the bHLH protein family.</text>
</comment>
<dbReference type="PANTHER" id="PTHR45855">
    <property type="entry name" value="TRANSCRIPTION FACTOR PIF1-RELATED"/>
    <property type="match status" value="1"/>
</dbReference>
<dbReference type="GO" id="GO:0003677">
    <property type="term" value="F:DNA binding"/>
    <property type="evidence" value="ECO:0007669"/>
    <property type="project" value="UniProtKB-KW"/>
</dbReference>
<dbReference type="EMBL" id="AMZH03000108">
    <property type="protein sequence ID" value="RRT85490.1"/>
    <property type="molecule type" value="Genomic_DNA"/>
</dbReference>
<keyword evidence="2" id="KW-0805">Transcription regulation</keyword>
<dbReference type="Gene3D" id="4.10.280.10">
    <property type="entry name" value="Helix-loop-helix DNA-binding domain"/>
    <property type="match status" value="1"/>
</dbReference>
<dbReference type="InterPro" id="IPR011598">
    <property type="entry name" value="bHLH_dom"/>
</dbReference>
<evidence type="ECO:0000256" key="3">
    <source>
        <dbReference type="ARBA" id="ARBA00023125"/>
    </source>
</evidence>
<evidence type="ECO:0000256" key="4">
    <source>
        <dbReference type="ARBA" id="ARBA00023163"/>
    </source>
</evidence>
<keyword evidence="3" id="KW-0238">DNA-binding</keyword>
<feature type="domain" description="BHLH" evidence="5">
    <location>
        <begin position="1"/>
        <end position="30"/>
    </location>
</feature>
<proteinExistence type="inferred from homology"/>
<protein>
    <recommendedName>
        <fullName evidence="5">BHLH domain-containing protein</fullName>
    </recommendedName>
</protein>
<dbReference type="GO" id="GO:0005634">
    <property type="term" value="C:nucleus"/>
    <property type="evidence" value="ECO:0007669"/>
    <property type="project" value="TreeGrafter"/>
</dbReference>
<accession>A0A427BAD8</accession>
<evidence type="ECO:0000256" key="1">
    <source>
        <dbReference type="ARBA" id="ARBA00005510"/>
    </source>
</evidence>
<evidence type="ECO:0000259" key="5">
    <source>
        <dbReference type="PROSITE" id="PS50888"/>
    </source>
</evidence>
<dbReference type="Pfam" id="PF00010">
    <property type="entry name" value="HLH"/>
    <property type="match status" value="1"/>
</dbReference>
<comment type="caution">
    <text evidence="6">The sequence shown here is derived from an EMBL/GenBank/DDBJ whole genome shotgun (WGS) entry which is preliminary data.</text>
</comment>
<dbReference type="Proteomes" id="UP000287651">
    <property type="component" value="Unassembled WGS sequence"/>
</dbReference>
<organism evidence="6 7">
    <name type="scientific">Ensete ventricosum</name>
    <name type="common">Abyssinian banana</name>
    <name type="synonym">Musa ensete</name>
    <dbReference type="NCBI Taxonomy" id="4639"/>
    <lineage>
        <taxon>Eukaryota</taxon>
        <taxon>Viridiplantae</taxon>
        <taxon>Streptophyta</taxon>
        <taxon>Embryophyta</taxon>
        <taxon>Tracheophyta</taxon>
        <taxon>Spermatophyta</taxon>
        <taxon>Magnoliopsida</taxon>
        <taxon>Liliopsida</taxon>
        <taxon>Zingiberales</taxon>
        <taxon>Musaceae</taxon>
        <taxon>Ensete</taxon>
    </lineage>
</organism>
<evidence type="ECO:0000256" key="2">
    <source>
        <dbReference type="ARBA" id="ARBA00023015"/>
    </source>
</evidence>
<dbReference type="AlphaFoldDB" id="A0A427BAD8"/>
<dbReference type="SUPFAM" id="SSF47459">
    <property type="entry name" value="HLH, helix-loop-helix DNA-binding domain"/>
    <property type="match status" value="1"/>
</dbReference>
<dbReference type="InterPro" id="IPR031066">
    <property type="entry name" value="bHLH_ALC-like_plant"/>
</dbReference>